<name>A0A366DDE0_9NOCA</name>
<reference evidence="1 2" key="1">
    <citation type="submission" date="2018-06" db="EMBL/GenBank/DDBJ databases">
        <title>Genomic Encyclopedia of Type Strains, Phase IV (KMG-IV): sequencing the most valuable type-strain genomes for metagenomic binning, comparative biology and taxonomic classification.</title>
        <authorList>
            <person name="Goeker M."/>
        </authorList>
    </citation>
    <scope>NUCLEOTIDE SEQUENCE [LARGE SCALE GENOMIC DNA]</scope>
    <source>
        <strain evidence="1 2">DSM 44599</strain>
    </source>
</reference>
<accession>A0A366DDE0</accession>
<sequence>MSGVYWADVSHYQTDAAGRPIAIDDSYPHQVFAFRSSSGDRRDAVFVENARNAKAMLNDGRLVCLIVYYFYWPDQDSAQLHRQMLEEAGLWRHPRVVSMVDVESAGGRIRGDVSRAVNAEIDWLRDGCGDSRRVIGYYNPRADPGLWPVRPPDLNLIVPHYNYRPGDSYTFPGRFAHQYGDAVPCAPWGPCDGNYTALDLPSLLEMLGIEDDSMSRADEVLHQLRGDDTDSLAGNTGWRMLAPVGGHSVALGRQVDRLSVVEALAQLVFEATLRVLPYRNGQQADVPETVLGHAAAAHGAGLDALAKLDQVLAGLEDLRAALAEQDHRL</sequence>
<dbReference type="Proteomes" id="UP000252586">
    <property type="component" value="Unassembled WGS sequence"/>
</dbReference>
<comment type="caution">
    <text evidence="1">The sequence shown here is derived from an EMBL/GenBank/DDBJ whole genome shotgun (WGS) entry which is preliminary data.</text>
</comment>
<proteinExistence type="predicted"/>
<dbReference type="RefSeq" id="WP_067503880.1">
    <property type="nucleotide sequence ID" value="NZ_QNRE01000010.1"/>
</dbReference>
<dbReference type="AlphaFoldDB" id="A0A366DDE0"/>
<protein>
    <recommendedName>
        <fullName evidence="3">Glycosyl hydrolase family 25</fullName>
    </recommendedName>
</protein>
<dbReference type="Gene3D" id="3.20.20.80">
    <property type="entry name" value="Glycosidases"/>
    <property type="match status" value="1"/>
</dbReference>
<dbReference type="OrthoDB" id="4369457at2"/>
<gene>
    <name evidence="1" type="ORF">DFR74_110211</name>
</gene>
<organism evidence="1 2">
    <name type="scientific">Nocardia puris</name>
    <dbReference type="NCBI Taxonomy" id="208602"/>
    <lineage>
        <taxon>Bacteria</taxon>
        <taxon>Bacillati</taxon>
        <taxon>Actinomycetota</taxon>
        <taxon>Actinomycetes</taxon>
        <taxon>Mycobacteriales</taxon>
        <taxon>Nocardiaceae</taxon>
        <taxon>Nocardia</taxon>
    </lineage>
</organism>
<keyword evidence="2" id="KW-1185">Reference proteome</keyword>
<dbReference type="EMBL" id="QNRE01000010">
    <property type="protein sequence ID" value="RBO87955.1"/>
    <property type="molecule type" value="Genomic_DNA"/>
</dbReference>
<dbReference type="InterPro" id="IPR017853">
    <property type="entry name" value="GH"/>
</dbReference>
<evidence type="ECO:0000313" key="1">
    <source>
        <dbReference type="EMBL" id="RBO87955.1"/>
    </source>
</evidence>
<dbReference type="SUPFAM" id="SSF51445">
    <property type="entry name" value="(Trans)glycosidases"/>
    <property type="match status" value="1"/>
</dbReference>
<evidence type="ECO:0000313" key="2">
    <source>
        <dbReference type="Proteomes" id="UP000252586"/>
    </source>
</evidence>
<dbReference type="STRING" id="1210090.GCA_001613185_00961"/>
<evidence type="ECO:0008006" key="3">
    <source>
        <dbReference type="Google" id="ProtNLM"/>
    </source>
</evidence>